<evidence type="ECO:0000256" key="1">
    <source>
        <dbReference type="ARBA" id="ARBA00005121"/>
    </source>
</evidence>
<protein>
    <recommendedName>
        <fullName evidence="4 14">Corrinoid adenosyltransferase</fullName>
        <ecNumber evidence="3 14">2.5.1.17</ecNumber>
    </recommendedName>
    <alternativeName>
        <fullName evidence="9 14">Cob(II)alamin adenosyltransferase</fullName>
    </alternativeName>
    <alternativeName>
        <fullName evidence="11 14">Cob(II)yrinic acid a,c-diamide adenosyltransferase</fullName>
    </alternativeName>
    <alternativeName>
        <fullName evidence="10 14">Cobinamide/cobalamin adenosyltransferase</fullName>
    </alternativeName>
</protein>
<evidence type="ECO:0000256" key="7">
    <source>
        <dbReference type="ARBA" id="ARBA00022741"/>
    </source>
</evidence>
<keyword evidence="17" id="KW-1185">Reference proteome</keyword>
<dbReference type="PANTHER" id="PTHR12213:SF0">
    <property type="entry name" value="CORRINOID ADENOSYLTRANSFERASE MMAB"/>
    <property type="match status" value="1"/>
</dbReference>
<evidence type="ECO:0000313" key="17">
    <source>
        <dbReference type="Proteomes" id="UP000292886"/>
    </source>
</evidence>
<dbReference type="InterPro" id="IPR036451">
    <property type="entry name" value="CblAdoTrfase-like_sf"/>
</dbReference>
<dbReference type="UniPathway" id="UPA00148">
    <property type="reaction ID" value="UER00233"/>
</dbReference>
<evidence type="ECO:0000256" key="10">
    <source>
        <dbReference type="ARBA" id="ARBA00033334"/>
    </source>
</evidence>
<dbReference type="AlphaFoldDB" id="A0A4P6YT73"/>
<dbReference type="RefSeq" id="WP_133363027.1">
    <property type="nucleotide sequence ID" value="NZ_CP037940.1"/>
</dbReference>
<dbReference type="KEGG" id="wei:EQG49_05480"/>
<dbReference type="NCBIfam" id="TIGR00636">
    <property type="entry name" value="PduO_Nterm"/>
    <property type="match status" value="1"/>
</dbReference>
<accession>A0A4P6YT73</accession>
<dbReference type="EC" id="2.5.1.17" evidence="3 14"/>
<comment type="similarity">
    <text evidence="2 14">Belongs to the Cob(I)alamin adenosyltransferase family.</text>
</comment>
<evidence type="ECO:0000256" key="3">
    <source>
        <dbReference type="ARBA" id="ARBA00012454"/>
    </source>
</evidence>
<keyword evidence="6 14" id="KW-0808">Transferase</keyword>
<evidence type="ECO:0000256" key="5">
    <source>
        <dbReference type="ARBA" id="ARBA00022573"/>
    </source>
</evidence>
<dbReference type="GO" id="GO:0008817">
    <property type="term" value="F:corrinoid adenosyltransferase activity"/>
    <property type="evidence" value="ECO:0007669"/>
    <property type="project" value="UniProtKB-UniRule"/>
</dbReference>
<evidence type="ECO:0000256" key="8">
    <source>
        <dbReference type="ARBA" id="ARBA00022840"/>
    </source>
</evidence>
<evidence type="ECO:0000313" key="16">
    <source>
        <dbReference type="EMBL" id="QBO35948.1"/>
    </source>
</evidence>
<proteinExistence type="inferred from homology"/>
<dbReference type="GO" id="GO:0005524">
    <property type="term" value="F:ATP binding"/>
    <property type="evidence" value="ECO:0007669"/>
    <property type="project" value="UniProtKB-UniRule"/>
</dbReference>
<comment type="catalytic activity">
    <reaction evidence="13 14">
        <text>2 cob(II)alamin + reduced [electron-transfer flavoprotein] + 2 ATP = 2 adenosylcob(III)alamin + 2 triphosphate + oxidized [electron-transfer flavoprotein] + 3 H(+)</text>
        <dbReference type="Rhea" id="RHEA:28671"/>
        <dbReference type="Rhea" id="RHEA-COMP:10685"/>
        <dbReference type="Rhea" id="RHEA-COMP:10686"/>
        <dbReference type="ChEBI" id="CHEBI:15378"/>
        <dbReference type="ChEBI" id="CHEBI:16304"/>
        <dbReference type="ChEBI" id="CHEBI:18036"/>
        <dbReference type="ChEBI" id="CHEBI:18408"/>
        <dbReference type="ChEBI" id="CHEBI:30616"/>
        <dbReference type="ChEBI" id="CHEBI:57692"/>
        <dbReference type="ChEBI" id="CHEBI:58307"/>
        <dbReference type="EC" id="2.5.1.17"/>
    </reaction>
</comment>
<dbReference type="EMBL" id="CP037940">
    <property type="protein sequence ID" value="QBO35948.1"/>
    <property type="molecule type" value="Genomic_DNA"/>
</dbReference>
<dbReference type="InterPro" id="IPR016030">
    <property type="entry name" value="CblAdoTrfase-like"/>
</dbReference>
<comment type="pathway">
    <text evidence="1 14">Cofactor biosynthesis; adenosylcobalamin biosynthesis; adenosylcobalamin from cob(II)yrinate a,c-diamide: step 2/7.</text>
</comment>
<dbReference type="Pfam" id="PF01923">
    <property type="entry name" value="Cob_adeno_trans"/>
    <property type="match status" value="1"/>
</dbReference>
<evidence type="ECO:0000256" key="14">
    <source>
        <dbReference type="RuleBase" id="RU366026"/>
    </source>
</evidence>
<keyword evidence="7 14" id="KW-0547">Nucleotide-binding</keyword>
<evidence type="ECO:0000256" key="6">
    <source>
        <dbReference type="ARBA" id="ARBA00022679"/>
    </source>
</evidence>
<dbReference type="InterPro" id="IPR029499">
    <property type="entry name" value="PduO-typ"/>
</dbReference>
<comment type="catalytic activity">
    <reaction evidence="12 14">
        <text>2 cob(II)yrinate a,c diamide + reduced [electron-transfer flavoprotein] + 2 ATP = 2 adenosylcob(III)yrinate a,c-diamide + 2 triphosphate + oxidized [electron-transfer flavoprotein] + 3 H(+)</text>
        <dbReference type="Rhea" id="RHEA:11528"/>
        <dbReference type="Rhea" id="RHEA-COMP:10685"/>
        <dbReference type="Rhea" id="RHEA-COMP:10686"/>
        <dbReference type="ChEBI" id="CHEBI:15378"/>
        <dbReference type="ChEBI" id="CHEBI:18036"/>
        <dbReference type="ChEBI" id="CHEBI:30616"/>
        <dbReference type="ChEBI" id="CHEBI:57692"/>
        <dbReference type="ChEBI" id="CHEBI:58307"/>
        <dbReference type="ChEBI" id="CHEBI:58503"/>
        <dbReference type="ChEBI" id="CHEBI:58537"/>
        <dbReference type="EC" id="2.5.1.17"/>
    </reaction>
</comment>
<reference evidence="17" key="1">
    <citation type="submission" date="2019-03" db="EMBL/GenBank/DDBJ databases">
        <title>Weissella sp. 26KH-42 Genome sequencing.</title>
        <authorList>
            <person name="Heo J."/>
            <person name="Kim S.-J."/>
            <person name="Kim J.-S."/>
            <person name="Hong S.-B."/>
            <person name="Kwon S.-W."/>
        </authorList>
    </citation>
    <scope>NUCLEOTIDE SEQUENCE [LARGE SCALE GENOMIC DNA]</scope>
    <source>
        <strain evidence="17">26KH-42</strain>
    </source>
</reference>
<evidence type="ECO:0000256" key="11">
    <source>
        <dbReference type="ARBA" id="ARBA00033354"/>
    </source>
</evidence>
<dbReference type="PANTHER" id="PTHR12213">
    <property type="entry name" value="CORRINOID ADENOSYLTRANSFERASE"/>
    <property type="match status" value="1"/>
</dbReference>
<organism evidence="16 17">
    <name type="scientific">Periweissella cryptocerci</name>
    <dbReference type="NCBI Taxonomy" id="2506420"/>
    <lineage>
        <taxon>Bacteria</taxon>
        <taxon>Bacillati</taxon>
        <taxon>Bacillota</taxon>
        <taxon>Bacilli</taxon>
        <taxon>Lactobacillales</taxon>
        <taxon>Lactobacillaceae</taxon>
        <taxon>Periweissella</taxon>
    </lineage>
</organism>
<evidence type="ECO:0000259" key="15">
    <source>
        <dbReference type="Pfam" id="PF01923"/>
    </source>
</evidence>
<gene>
    <name evidence="16" type="ORF">EQG49_05480</name>
</gene>
<evidence type="ECO:0000256" key="4">
    <source>
        <dbReference type="ARBA" id="ARBA00020963"/>
    </source>
</evidence>
<dbReference type="Proteomes" id="UP000292886">
    <property type="component" value="Chromosome"/>
</dbReference>
<feature type="domain" description="Cobalamin adenosyltransferase-like" evidence="15">
    <location>
        <begin position="3"/>
        <end position="167"/>
    </location>
</feature>
<dbReference type="Gene3D" id="1.20.1200.10">
    <property type="entry name" value="Cobalamin adenosyltransferase-like"/>
    <property type="match status" value="1"/>
</dbReference>
<keyword evidence="5 14" id="KW-0169">Cobalamin biosynthesis</keyword>
<keyword evidence="8 14" id="KW-0067">ATP-binding</keyword>
<evidence type="ECO:0000256" key="12">
    <source>
        <dbReference type="ARBA" id="ARBA00048555"/>
    </source>
</evidence>
<dbReference type="SUPFAM" id="SSF89028">
    <property type="entry name" value="Cobalamin adenosyltransferase-like"/>
    <property type="match status" value="1"/>
</dbReference>
<sequence>MSIYTKTGDKGTTGLFDGGRVAKYSERVETYGTFDECNAQISFAEKFCKVPRNKDLLKKIQNKLFLVGGEIATEDPTKFYAASQVISEMDTTELESIIDEYTAMLPEIHSFILPGVTLAGAQLHVARTVCRRAERGLVRFSNEAKVRPELLRYANRLSDFLYILARSEDNYQVDDDEVDQIVKQYNDAIGNGEE</sequence>
<evidence type="ECO:0000256" key="9">
    <source>
        <dbReference type="ARBA" id="ARBA00031529"/>
    </source>
</evidence>
<dbReference type="OrthoDB" id="9778896at2"/>
<name>A0A4P6YT73_9LACO</name>
<evidence type="ECO:0000256" key="2">
    <source>
        <dbReference type="ARBA" id="ARBA00007487"/>
    </source>
</evidence>
<evidence type="ECO:0000256" key="13">
    <source>
        <dbReference type="ARBA" id="ARBA00048692"/>
    </source>
</evidence>
<dbReference type="GO" id="GO:0009236">
    <property type="term" value="P:cobalamin biosynthetic process"/>
    <property type="evidence" value="ECO:0007669"/>
    <property type="project" value="UniProtKB-UniRule"/>
</dbReference>